<feature type="region of interest" description="Disordered" evidence="6">
    <location>
        <begin position="395"/>
        <end position="415"/>
    </location>
</feature>
<evidence type="ECO:0000256" key="6">
    <source>
        <dbReference type="SAM" id="MobiDB-lite"/>
    </source>
</evidence>
<evidence type="ECO:0000256" key="5">
    <source>
        <dbReference type="ARBA" id="ARBA00023242"/>
    </source>
</evidence>
<feature type="domain" description="MBD" evidence="7">
    <location>
        <begin position="411"/>
        <end position="481"/>
    </location>
</feature>
<dbReference type="Gramene" id="ORUFI04G04300.1">
    <property type="protein sequence ID" value="ORUFI04G04300.1"/>
    <property type="gene ID" value="ORUFI04G04300"/>
</dbReference>
<proteinExistence type="predicted"/>
<evidence type="ECO:0000259" key="7">
    <source>
        <dbReference type="PROSITE" id="PS50982"/>
    </source>
</evidence>
<dbReference type="InterPro" id="IPR001739">
    <property type="entry name" value="Methyl_CpG_DNA-bd"/>
</dbReference>
<evidence type="ECO:0000256" key="1">
    <source>
        <dbReference type="ARBA" id="ARBA00004123"/>
    </source>
</evidence>
<dbReference type="PANTHER" id="PTHR34067:SF25">
    <property type="entry name" value="OS04G0193200 PROTEIN"/>
    <property type="match status" value="1"/>
</dbReference>
<dbReference type="SUPFAM" id="SSF54171">
    <property type="entry name" value="DNA-binding domain"/>
    <property type="match status" value="6"/>
</dbReference>
<feature type="compositionally biased region" description="Basic and acidic residues" evidence="6">
    <location>
        <begin position="395"/>
        <end position="404"/>
    </location>
</feature>
<dbReference type="eggNOG" id="ENOG502QS50">
    <property type="taxonomic scope" value="Eukaryota"/>
</dbReference>
<dbReference type="EnsemblPlants" id="ORUFI04G04300.1">
    <property type="protein sequence ID" value="ORUFI04G04300.1"/>
    <property type="gene ID" value="ORUFI04G04300"/>
</dbReference>
<dbReference type="HOGENOM" id="CLU_388524_0_0_1"/>
<accession>A0A0E0P5P6</accession>
<feature type="region of interest" description="Disordered" evidence="6">
    <location>
        <begin position="1"/>
        <end position="37"/>
    </location>
</feature>
<evidence type="ECO:0000313" key="8">
    <source>
        <dbReference type="EnsemblPlants" id="ORUFI04G04300.1"/>
    </source>
</evidence>
<reference evidence="8" key="2">
    <citation type="submission" date="2015-06" db="UniProtKB">
        <authorList>
            <consortium name="EnsemblPlants"/>
        </authorList>
    </citation>
    <scope>IDENTIFICATION</scope>
</reference>
<keyword evidence="9" id="KW-1185">Reference proteome</keyword>
<keyword evidence="4" id="KW-0804">Transcription</keyword>
<dbReference type="AlphaFoldDB" id="A0A0E0P5P6"/>
<dbReference type="PROSITE" id="PS50982">
    <property type="entry name" value="MBD"/>
    <property type="match status" value="4"/>
</dbReference>
<dbReference type="InterPro" id="IPR038945">
    <property type="entry name" value="MBD13-like"/>
</dbReference>
<dbReference type="GO" id="GO:0003677">
    <property type="term" value="F:DNA binding"/>
    <property type="evidence" value="ECO:0007669"/>
    <property type="project" value="UniProtKB-KW"/>
</dbReference>
<name>A0A0E0P5P6_ORYRU</name>
<dbReference type="STRING" id="4529.A0A0E0P5P6"/>
<evidence type="ECO:0000256" key="4">
    <source>
        <dbReference type="ARBA" id="ARBA00023163"/>
    </source>
</evidence>
<organism evidence="8 9">
    <name type="scientific">Oryza rufipogon</name>
    <name type="common">Brownbeard rice</name>
    <name type="synonym">Asian wild rice</name>
    <dbReference type="NCBI Taxonomy" id="4529"/>
    <lineage>
        <taxon>Eukaryota</taxon>
        <taxon>Viridiplantae</taxon>
        <taxon>Streptophyta</taxon>
        <taxon>Embryophyta</taxon>
        <taxon>Tracheophyta</taxon>
        <taxon>Spermatophyta</taxon>
        <taxon>Magnoliopsida</taxon>
        <taxon>Liliopsida</taxon>
        <taxon>Poales</taxon>
        <taxon>Poaceae</taxon>
        <taxon>BOP clade</taxon>
        <taxon>Oryzoideae</taxon>
        <taxon>Oryzeae</taxon>
        <taxon>Oryzinae</taxon>
        <taxon>Oryza</taxon>
    </lineage>
</organism>
<comment type="subcellular location">
    <subcellularLocation>
        <location evidence="1">Nucleus</location>
    </subcellularLocation>
</comment>
<keyword evidence="5" id="KW-0539">Nucleus</keyword>
<reference evidence="9" key="1">
    <citation type="submission" date="2013-06" db="EMBL/GenBank/DDBJ databases">
        <authorList>
            <person name="Zhao Q."/>
        </authorList>
    </citation>
    <scope>NUCLEOTIDE SEQUENCE</scope>
    <source>
        <strain evidence="9">cv. W1943</strain>
    </source>
</reference>
<feature type="domain" description="MBD" evidence="7">
    <location>
        <begin position="551"/>
        <end position="621"/>
    </location>
</feature>
<keyword evidence="3" id="KW-0238">DNA-binding</keyword>
<dbReference type="Gene3D" id="3.30.890.10">
    <property type="entry name" value="Methyl-cpg-binding Protein 2, Chain A"/>
    <property type="match status" value="6"/>
</dbReference>
<keyword evidence="2" id="KW-0805">Transcription regulation</keyword>
<dbReference type="Proteomes" id="UP000008022">
    <property type="component" value="Unassembled WGS sequence"/>
</dbReference>
<dbReference type="InterPro" id="IPR016177">
    <property type="entry name" value="DNA-bd_dom_sf"/>
</dbReference>
<protein>
    <recommendedName>
        <fullName evidence="7">MBD domain-containing protein</fullName>
    </recommendedName>
</protein>
<dbReference type="GO" id="GO:0005634">
    <property type="term" value="C:nucleus"/>
    <property type="evidence" value="ECO:0007669"/>
    <property type="project" value="UniProtKB-SubCell"/>
</dbReference>
<evidence type="ECO:0000256" key="3">
    <source>
        <dbReference type="ARBA" id="ARBA00023125"/>
    </source>
</evidence>
<dbReference type="PANTHER" id="PTHR34067">
    <property type="entry name" value="OS04G0193200 PROTEIN"/>
    <property type="match status" value="1"/>
</dbReference>
<feature type="domain" description="MBD" evidence="7">
    <location>
        <begin position="32"/>
        <end position="108"/>
    </location>
</feature>
<feature type="compositionally biased region" description="Basic residues" evidence="6">
    <location>
        <begin position="750"/>
        <end position="764"/>
    </location>
</feature>
<sequence length="764" mass="87290">MGKSPSFGILDDNDCDEVESSEEATKNLQSGDDDVDDRPGWLPDGWIMEVYHGDDGTIYQYYICPVSGSTFTMKSEVLHYLFSEMDQRFMTHEWLSKGWLVEIRAGGDNMDKMYKFYVYPPHRVRLYSKDDVLLYIKEMKISGFDTDGQCNTRLPQGWVKEVVFRKTNTGGIRRDRHYTDPIKNYVFRTMRSAALYVETGKVTIRAFVQKTSVHEVYSFEKFTHLHESLQKRLNLGRTNQLRTRSSKLEKLALKEEILSDEQGSSSAEDGDSDYSATLKEARQKKANRMKTSLKGKEVMASTTVVLEGGPQNEEMQEIGAKPGGVRAARVASATGGRGTRASLWRRSRRVRALVREARGSITTASLLVAWPREGKEVGLPSLSPSFRILDDNDCDEVKSSDESTKNLQSDDDDVDDRPGWLPDGWIMEVYLGDDGTIYRYYICPVSGRTFTMKSEVLHYLFSEMDQCFTESKNRAVGSNLTRTHEWLPKGWLVEIRAGGDNMDKMYKFYVYPPNRVRLFSKDDVLLYIKEMKISGFDTDGQCNTSTQENILAILEFNPEGLPQGWVKEVVFRKTHTGRIRRDRHYTDPIKSYVFRTKRSAALYVETGKVTIRAFVQKTSVHEVYSFEKFTHLHESLQKRLNLGRTNQLRTRSSKLQKLSLKEGILSDDQSSSSVLVAMVAQCGNFSKVVVCLLDDRLVWWLGWRQWPLFTRAANGNSDYSDTLQEAGQKKVNHVKATLKGKEVMASTTVKRPRGRPPKRGNARK</sequence>
<feature type="domain" description="MBD" evidence="7">
    <location>
        <begin position="144"/>
        <end position="214"/>
    </location>
</feature>
<evidence type="ECO:0000256" key="2">
    <source>
        <dbReference type="ARBA" id="ARBA00023015"/>
    </source>
</evidence>
<evidence type="ECO:0000313" key="9">
    <source>
        <dbReference type="Proteomes" id="UP000008022"/>
    </source>
</evidence>
<feature type="region of interest" description="Disordered" evidence="6">
    <location>
        <begin position="744"/>
        <end position="764"/>
    </location>
</feature>
<feature type="compositionally biased region" description="Acidic residues" evidence="6">
    <location>
        <begin position="11"/>
        <end position="22"/>
    </location>
</feature>